<dbReference type="EMBL" id="FZPH01000030">
    <property type="protein sequence ID" value="SNT65975.1"/>
    <property type="molecule type" value="Genomic_DNA"/>
</dbReference>
<keyword evidence="1" id="KW-0472">Membrane</keyword>
<feature type="transmembrane region" description="Helical" evidence="1">
    <location>
        <begin position="42"/>
        <end position="63"/>
    </location>
</feature>
<evidence type="ECO:0000313" key="2">
    <source>
        <dbReference type="EMBL" id="SNT65975.1"/>
    </source>
</evidence>
<keyword evidence="1" id="KW-0812">Transmembrane</keyword>
<dbReference type="OrthoDB" id="3367156at2"/>
<name>A0A239PGN8_9ACTN</name>
<dbReference type="RefSeq" id="WP_089255636.1">
    <property type="nucleotide sequence ID" value="NZ_FZPH01000030.1"/>
</dbReference>
<evidence type="ECO:0000313" key="3">
    <source>
        <dbReference type="Proteomes" id="UP000198362"/>
    </source>
</evidence>
<reference evidence="2 3" key="1">
    <citation type="submission" date="2017-06" db="EMBL/GenBank/DDBJ databases">
        <authorList>
            <person name="Kim H.J."/>
            <person name="Triplett B.A."/>
        </authorList>
    </citation>
    <scope>NUCLEOTIDE SEQUENCE [LARGE SCALE GENOMIC DNA]</scope>
    <source>
        <strain evidence="2 3">CGMCC 4.5593</strain>
    </source>
</reference>
<gene>
    <name evidence="2" type="ORF">SAMN05421812_13015</name>
</gene>
<evidence type="ECO:0000256" key="1">
    <source>
        <dbReference type="SAM" id="Phobius"/>
    </source>
</evidence>
<dbReference type="Proteomes" id="UP000198362">
    <property type="component" value="Unassembled WGS sequence"/>
</dbReference>
<dbReference type="AlphaFoldDB" id="A0A239PGN8"/>
<proteinExistence type="predicted"/>
<sequence>MSELDELIRTTLDRQAAGEVDRVSLVSGALARGRVKRRRHRALVWGAAALALVVGAGATVALLERGGGAVVLPAAGAPGAAADPASVGTDPRVVHFAAPAIEAAARFHTWTSTEGYEQLEAEVDGGLVSVTIGRERAAVEGAQRADGVGVVLRSQPVPGLWLRVQGADDARATRALAAVDLDRAQRVVLPFQLGSRPAGSTPVTAYVGFVDGTYAQGGVILRGTDGARMEVQAQYSRGRTDDSGNHTVGGRPAFLYPGHDEVALRGVPHLEVSVRIGKAYQGYEVADADAVLAALTVTDRVERISTWPASITND</sequence>
<keyword evidence="1" id="KW-1133">Transmembrane helix</keyword>
<organism evidence="2 3">
    <name type="scientific">Asanoa hainanensis</name>
    <dbReference type="NCBI Taxonomy" id="560556"/>
    <lineage>
        <taxon>Bacteria</taxon>
        <taxon>Bacillati</taxon>
        <taxon>Actinomycetota</taxon>
        <taxon>Actinomycetes</taxon>
        <taxon>Micromonosporales</taxon>
        <taxon>Micromonosporaceae</taxon>
        <taxon>Asanoa</taxon>
    </lineage>
</organism>
<protein>
    <submittedName>
        <fullName evidence="2">Uncharacterized protein</fullName>
    </submittedName>
</protein>
<accession>A0A239PGN8</accession>
<keyword evidence="3" id="KW-1185">Reference proteome</keyword>